<organism evidence="2 3">
    <name type="scientific">Candidatus Falkowbacteria bacterium HGW-Falkowbacteria-2</name>
    <dbReference type="NCBI Taxonomy" id="2013769"/>
    <lineage>
        <taxon>Bacteria</taxon>
        <taxon>Candidatus Falkowiibacteriota</taxon>
    </lineage>
</organism>
<evidence type="ECO:0000313" key="2">
    <source>
        <dbReference type="EMBL" id="PKM87530.1"/>
    </source>
</evidence>
<reference evidence="2 3" key="1">
    <citation type="journal article" date="2017" name="ISME J.">
        <title>Potential for microbial H2 and metal transformations associated with novel bacteria and archaea in deep terrestrial subsurface sediments.</title>
        <authorList>
            <person name="Hernsdorf A.W."/>
            <person name="Amano Y."/>
            <person name="Miyakawa K."/>
            <person name="Ise K."/>
            <person name="Suzuki Y."/>
            <person name="Anantharaman K."/>
            <person name="Probst A."/>
            <person name="Burstein D."/>
            <person name="Thomas B.C."/>
            <person name="Banfield J.F."/>
        </authorList>
    </citation>
    <scope>NUCLEOTIDE SEQUENCE [LARGE SCALE GENOMIC DNA]</scope>
    <source>
        <strain evidence="2">HGW-Falkowbacteria-2</strain>
    </source>
</reference>
<dbReference type="AlphaFoldDB" id="A0A2N2DYG6"/>
<dbReference type="Proteomes" id="UP000233325">
    <property type="component" value="Unassembled WGS sequence"/>
</dbReference>
<feature type="chain" id="PRO_5014956043" evidence="1">
    <location>
        <begin position="31"/>
        <end position="132"/>
    </location>
</feature>
<evidence type="ECO:0000256" key="1">
    <source>
        <dbReference type="SAM" id="SignalP"/>
    </source>
</evidence>
<dbReference type="EMBL" id="PHAH01000041">
    <property type="protein sequence ID" value="PKM87530.1"/>
    <property type="molecule type" value="Genomic_DNA"/>
</dbReference>
<sequence>MEIVFKRRFSITLSLLILFSLVYSSNKAQAVSAETLIKSDNNPAVYYLGSDLKRYVFPNETVFFSWYQNFEGVEVIKQSELSKYPLGGNITIRPGTYLAKITTDPAVYVIEPGGVLKKIRNEAQARTLYGND</sequence>
<feature type="signal peptide" evidence="1">
    <location>
        <begin position="1"/>
        <end position="30"/>
    </location>
</feature>
<name>A0A2N2DYG6_9BACT</name>
<comment type="caution">
    <text evidence="2">The sequence shown here is derived from an EMBL/GenBank/DDBJ whole genome shotgun (WGS) entry which is preliminary data.</text>
</comment>
<keyword evidence="1" id="KW-0732">Signal</keyword>
<protein>
    <submittedName>
        <fullName evidence="2">Uncharacterized protein</fullName>
    </submittedName>
</protein>
<feature type="non-terminal residue" evidence="2">
    <location>
        <position position="132"/>
    </location>
</feature>
<accession>A0A2N2DYG6</accession>
<evidence type="ECO:0000313" key="3">
    <source>
        <dbReference type="Proteomes" id="UP000233325"/>
    </source>
</evidence>
<gene>
    <name evidence="2" type="ORF">CVU83_02940</name>
</gene>
<proteinExistence type="predicted"/>